<proteinExistence type="predicted"/>
<feature type="chain" id="PRO_5019359181" evidence="2">
    <location>
        <begin position="26"/>
        <end position="643"/>
    </location>
</feature>
<reference evidence="3 4" key="1">
    <citation type="submission" date="2019-01" db="EMBL/GenBank/DDBJ databases">
        <authorList>
            <consortium name="Pathogen Informatics"/>
        </authorList>
    </citation>
    <scope>NUCLEOTIDE SEQUENCE [LARGE SCALE GENOMIC DNA]</scope>
    <source>
        <strain evidence="3 4">NCTC10172</strain>
    </source>
</reference>
<keyword evidence="4" id="KW-1185">Reference proteome</keyword>
<name>A0A449BJV8_9MOLU</name>
<organism evidence="3 4">
    <name type="scientific">Acholeplasma hippikon</name>
    <dbReference type="NCBI Taxonomy" id="264636"/>
    <lineage>
        <taxon>Bacteria</taxon>
        <taxon>Bacillati</taxon>
        <taxon>Mycoplasmatota</taxon>
        <taxon>Mollicutes</taxon>
        <taxon>Acholeplasmatales</taxon>
        <taxon>Acholeplasmataceae</taxon>
        <taxon>Acholeplasma</taxon>
    </lineage>
</organism>
<dbReference type="EMBL" id="LR215050">
    <property type="protein sequence ID" value="VEU82755.1"/>
    <property type="molecule type" value="Genomic_DNA"/>
</dbReference>
<dbReference type="KEGG" id="ahk:NCTC10172_00778"/>
<dbReference type="Proteomes" id="UP000290909">
    <property type="component" value="Chromosome"/>
</dbReference>
<accession>A0A449BJV8</accession>
<keyword evidence="1" id="KW-0472">Membrane</keyword>
<dbReference type="STRING" id="1408416.GCA_000702765_00216"/>
<evidence type="ECO:0000256" key="1">
    <source>
        <dbReference type="SAM" id="Phobius"/>
    </source>
</evidence>
<keyword evidence="2" id="KW-0732">Signal</keyword>
<feature type="transmembrane region" description="Helical" evidence="1">
    <location>
        <begin position="613"/>
        <end position="637"/>
    </location>
</feature>
<dbReference type="AlphaFoldDB" id="A0A449BJV8"/>
<evidence type="ECO:0000256" key="2">
    <source>
        <dbReference type="SAM" id="SignalP"/>
    </source>
</evidence>
<evidence type="ECO:0000313" key="4">
    <source>
        <dbReference type="Proteomes" id="UP000290909"/>
    </source>
</evidence>
<gene>
    <name evidence="3" type="ORF">NCTC10172_00778</name>
</gene>
<sequence>MKFKKIYISLLVLMSMILFIPNVYAYEFTTDYDINTAFSIQDIGWSNPEVAYYLTDTGWTYTTGADVFDSFIYVNSPKVFIDAEILQYVEVPNYVIHYDGTTETNIFDMVYLYFYESKSSTTPSGYATLSNTASGELSTYKLNTPRNMETSGKWMQIVGGLDLYKKGGQLSYDTHQKIKTIINGNPTIENTYANRLRLYTASFRLSFNQTWIDNVSFLKDRGYESIVTLRHSSTTNPPEETTVGDLPTTDDNLLGNVFFEVDDYKVDVTIWYQGNPYLISFNFTDSTDMSLFNTHEAYFLNKENKPQIYINKSKDRLYLRDILSADSELEPAFVPHVIWDLNTNELKSIDKYNAYAYIKQNNEGVLVAYYYVDSFIMDNVLSTTLTYTSRQHTKNWFGIVDKRTDWTTYSWTYTNDKYLEYRDLSSHWSYWIPGWNLIFANIRKNTILTMPRIESVDFYSQQSYYNITKSELELAYSSVDSKFINIKDNPRYKVWAFALQEGKSLDMGWIGKVQTEFYNNEANPDDPRNLKIIEMVYETDGKLYTTVGEDMNLKIVVQPKIDGIKNETESNFNLILILVIVIIILVLILLFSRPSAARPVVRNVYVRRSRGNYQSGVSPLIAVLSILFIIGLLILALSKGWFS</sequence>
<evidence type="ECO:0000313" key="3">
    <source>
        <dbReference type="EMBL" id="VEU82755.1"/>
    </source>
</evidence>
<protein>
    <submittedName>
        <fullName evidence="3">Uncharacterized protein</fullName>
    </submittedName>
</protein>
<feature type="transmembrane region" description="Helical" evidence="1">
    <location>
        <begin position="572"/>
        <end position="592"/>
    </location>
</feature>
<keyword evidence="1" id="KW-0812">Transmembrane</keyword>
<feature type="signal peptide" evidence="2">
    <location>
        <begin position="1"/>
        <end position="25"/>
    </location>
</feature>
<keyword evidence="1" id="KW-1133">Transmembrane helix</keyword>
<dbReference type="RefSeq" id="WP_035368365.1">
    <property type="nucleotide sequence ID" value="NZ_LR215050.1"/>
</dbReference>